<evidence type="ECO:0000256" key="4">
    <source>
        <dbReference type="SAM" id="MobiDB-lite"/>
    </source>
</evidence>
<name>A0ABV3DVL5_9ACTN</name>
<organism evidence="5 6">
    <name type="scientific">Streptodolium elevatio</name>
    <dbReference type="NCBI Taxonomy" id="3157996"/>
    <lineage>
        <taxon>Bacteria</taxon>
        <taxon>Bacillati</taxon>
        <taxon>Actinomycetota</taxon>
        <taxon>Actinomycetes</taxon>
        <taxon>Kitasatosporales</taxon>
        <taxon>Streptomycetaceae</taxon>
        <taxon>Streptodolium</taxon>
    </lineage>
</organism>
<accession>A0ABV3DVL5</accession>
<reference evidence="5 6" key="1">
    <citation type="submission" date="2024-06" db="EMBL/GenBank/DDBJ databases">
        <title>The Natural Products Discovery Center: Release of the First 8490 Sequenced Strains for Exploring Actinobacteria Biosynthetic Diversity.</title>
        <authorList>
            <person name="Kalkreuter E."/>
            <person name="Kautsar S.A."/>
            <person name="Yang D."/>
            <person name="Bader C.D."/>
            <person name="Teijaro C.N."/>
            <person name="Fluegel L."/>
            <person name="Davis C.M."/>
            <person name="Simpson J.R."/>
            <person name="Lauterbach L."/>
            <person name="Steele A.D."/>
            <person name="Gui C."/>
            <person name="Meng S."/>
            <person name="Li G."/>
            <person name="Viehrig K."/>
            <person name="Ye F."/>
            <person name="Su P."/>
            <person name="Kiefer A.F."/>
            <person name="Nichols A."/>
            <person name="Cepeda A.J."/>
            <person name="Yan W."/>
            <person name="Fan B."/>
            <person name="Jiang Y."/>
            <person name="Adhikari A."/>
            <person name="Zheng C.-J."/>
            <person name="Schuster L."/>
            <person name="Cowan T.M."/>
            <person name="Smanski M.J."/>
            <person name="Chevrette M.G."/>
            <person name="De Carvalho L.P.S."/>
            <person name="Shen B."/>
        </authorList>
    </citation>
    <scope>NUCLEOTIDE SEQUENCE [LARGE SCALE GENOMIC DNA]</scope>
    <source>
        <strain evidence="5 6">NPDC048946</strain>
    </source>
</reference>
<dbReference type="InterPro" id="IPR000638">
    <property type="entry name" value="Gas-vesicle_GvpA-like"/>
</dbReference>
<dbReference type="PANTHER" id="PTHR35344:SF4">
    <property type="entry name" value="GAS VESICLE PROTEIN A1"/>
    <property type="match status" value="1"/>
</dbReference>
<gene>
    <name evidence="5" type="ORF">AB0C36_37640</name>
</gene>
<evidence type="ECO:0000313" key="5">
    <source>
        <dbReference type="EMBL" id="MEU8139209.1"/>
    </source>
</evidence>
<dbReference type="Proteomes" id="UP001551482">
    <property type="component" value="Unassembled WGS sequence"/>
</dbReference>
<feature type="region of interest" description="Disordered" evidence="4">
    <location>
        <begin position="1"/>
        <end position="25"/>
    </location>
</feature>
<comment type="similarity">
    <text evidence="3">Belongs to the gas vesicle GvpA family.</text>
</comment>
<keyword evidence="1" id="KW-0304">Gas vesicle</keyword>
<dbReference type="InterPro" id="IPR050530">
    <property type="entry name" value="GvpA"/>
</dbReference>
<comment type="caution">
    <text evidence="5">The sequence shown here is derived from an EMBL/GenBank/DDBJ whole genome shotgun (WGS) entry which is preliminary data.</text>
</comment>
<sequence>MNTPVAGRVTEPVPRRPSGDVPPPSRAYPVASADNASLVDILDRLLAGGVTVCGDLELSIADVPLVRIDLRALIAPAYAAPGDRASRQSHPAGGVS</sequence>
<dbReference type="EMBL" id="JBEZFP010000161">
    <property type="protein sequence ID" value="MEU8139209.1"/>
    <property type="molecule type" value="Genomic_DNA"/>
</dbReference>
<dbReference type="RefSeq" id="WP_358363149.1">
    <property type="nucleotide sequence ID" value="NZ_JBEZFP010000161.1"/>
</dbReference>
<keyword evidence="6" id="KW-1185">Reference proteome</keyword>
<evidence type="ECO:0000313" key="6">
    <source>
        <dbReference type="Proteomes" id="UP001551482"/>
    </source>
</evidence>
<dbReference type="Pfam" id="PF00741">
    <property type="entry name" value="Gas_vesicle"/>
    <property type="match status" value="1"/>
</dbReference>
<dbReference type="PANTHER" id="PTHR35344">
    <property type="entry name" value="GAS VESICLE STRUCTURAL PROTEIN 2-RELATED"/>
    <property type="match status" value="1"/>
</dbReference>
<evidence type="ECO:0000256" key="3">
    <source>
        <dbReference type="ARBA" id="ARBA00035646"/>
    </source>
</evidence>
<evidence type="ECO:0000256" key="1">
    <source>
        <dbReference type="ARBA" id="ARBA00022987"/>
    </source>
</evidence>
<proteinExistence type="inferred from homology"/>
<evidence type="ECO:0000256" key="2">
    <source>
        <dbReference type="ARBA" id="ARBA00035108"/>
    </source>
</evidence>
<comment type="subcellular location">
    <subcellularLocation>
        <location evidence="2">Gas vesicle</location>
    </subcellularLocation>
</comment>
<protein>
    <submittedName>
        <fullName evidence="5">Gas vesicle protein</fullName>
    </submittedName>
</protein>